<dbReference type="RefSeq" id="WP_265507765.1">
    <property type="nucleotide sequence ID" value="NZ_JAOTBE010000042.1"/>
</dbReference>
<sequence>MVVYDRLGAEDWQVILLGFWLASGADKAHKPAAWESSRSQALARANGALD</sequence>
<name>A0ABV6CHX3_9RHOB</name>
<dbReference type="EMBL" id="JBHLWQ010000073">
    <property type="protein sequence ID" value="MFC0200359.1"/>
    <property type="molecule type" value="Genomic_DNA"/>
</dbReference>
<protein>
    <submittedName>
        <fullName evidence="1">Uncharacterized protein</fullName>
    </submittedName>
</protein>
<reference evidence="1 2" key="1">
    <citation type="submission" date="2024-09" db="EMBL/GenBank/DDBJ databases">
        <authorList>
            <person name="Sun Q."/>
            <person name="Mori K."/>
        </authorList>
    </citation>
    <scope>NUCLEOTIDE SEQUENCE [LARGE SCALE GENOMIC DNA]</scope>
    <source>
        <strain evidence="1 2">CCM 7904</strain>
    </source>
</reference>
<keyword evidence="2" id="KW-1185">Reference proteome</keyword>
<evidence type="ECO:0000313" key="2">
    <source>
        <dbReference type="Proteomes" id="UP001589795"/>
    </source>
</evidence>
<proteinExistence type="predicted"/>
<gene>
    <name evidence="1" type="ORF">ACFFIZ_08510</name>
</gene>
<comment type="caution">
    <text evidence="1">The sequence shown here is derived from an EMBL/GenBank/DDBJ whole genome shotgun (WGS) entry which is preliminary data.</text>
</comment>
<dbReference type="Proteomes" id="UP001589795">
    <property type="component" value="Unassembled WGS sequence"/>
</dbReference>
<organism evidence="1 2">
    <name type="scientific">Paracoccus rhizosphaerae</name>
    <dbReference type="NCBI Taxonomy" id="1133347"/>
    <lineage>
        <taxon>Bacteria</taxon>
        <taxon>Pseudomonadati</taxon>
        <taxon>Pseudomonadota</taxon>
        <taxon>Alphaproteobacteria</taxon>
        <taxon>Rhodobacterales</taxon>
        <taxon>Paracoccaceae</taxon>
        <taxon>Paracoccus</taxon>
    </lineage>
</organism>
<accession>A0ABV6CHX3</accession>
<evidence type="ECO:0000313" key="1">
    <source>
        <dbReference type="EMBL" id="MFC0200359.1"/>
    </source>
</evidence>